<dbReference type="Proteomes" id="UP000008744">
    <property type="component" value="Unassembled WGS sequence"/>
</dbReference>
<name>B4HAZ9_DROPE</name>
<organism evidence="2">
    <name type="scientific">Drosophila persimilis</name>
    <name type="common">Fruit fly</name>
    <dbReference type="NCBI Taxonomy" id="7234"/>
    <lineage>
        <taxon>Eukaryota</taxon>
        <taxon>Metazoa</taxon>
        <taxon>Ecdysozoa</taxon>
        <taxon>Arthropoda</taxon>
        <taxon>Hexapoda</taxon>
        <taxon>Insecta</taxon>
        <taxon>Pterygota</taxon>
        <taxon>Neoptera</taxon>
        <taxon>Endopterygota</taxon>
        <taxon>Diptera</taxon>
        <taxon>Brachycera</taxon>
        <taxon>Muscomorpha</taxon>
        <taxon>Ephydroidea</taxon>
        <taxon>Drosophilidae</taxon>
        <taxon>Drosophila</taxon>
        <taxon>Sophophora</taxon>
    </lineage>
</organism>
<reference evidence="1 2" key="1">
    <citation type="journal article" date="2007" name="Nature">
        <title>Evolution of genes and genomes on the Drosophila phylogeny.</title>
        <authorList>
            <consortium name="Drosophila 12 Genomes Consortium"/>
            <person name="Clark A.G."/>
            <person name="Eisen M.B."/>
            <person name="Smith D.R."/>
            <person name="Bergman C.M."/>
            <person name="Oliver B."/>
            <person name="Markow T.A."/>
            <person name="Kaufman T.C."/>
            <person name="Kellis M."/>
            <person name="Gelbart W."/>
            <person name="Iyer V.N."/>
            <person name="Pollard D.A."/>
            <person name="Sackton T.B."/>
            <person name="Larracuente A.M."/>
            <person name="Singh N.D."/>
            <person name="Abad J.P."/>
            <person name="Abt D.N."/>
            <person name="Adryan B."/>
            <person name="Aguade M."/>
            <person name="Akashi H."/>
            <person name="Anderson W.W."/>
            <person name="Aquadro C.F."/>
            <person name="Ardell D.H."/>
            <person name="Arguello R."/>
            <person name="Artieri C.G."/>
            <person name="Barbash D.A."/>
            <person name="Barker D."/>
            <person name="Barsanti P."/>
            <person name="Batterham P."/>
            <person name="Batzoglou S."/>
            <person name="Begun D."/>
            <person name="Bhutkar A."/>
            <person name="Blanco E."/>
            <person name="Bosak S.A."/>
            <person name="Bradley R.K."/>
            <person name="Brand A.D."/>
            <person name="Brent M.R."/>
            <person name="Brooks A.N."/>
            <person name="Brown R.H."/>
            <person name="Butlin R.K."/>
            <person name="Caggese C."/>
            <person name="Calvi B.R."/>
            <person name="Bernardo de Carvalho A."/>
            <person name="Caspi A."/>
            <person name="Castrezana S."/>
            <person name="Celniker S.E."/>
            <person name="Chang J.L."/>
            <person name="Chapple C."/>
            <person name="Chatterji S."/>
            <person name="Chinwalla A."/>
            <person name="Civetta A."/>
            <person name="Clifton S.W."/>
            <person name="Comeron J.M."/>
            <person name="Costello J.C."/>
            <person name="Coyne J.A."/>
            <person name="Daub J."/>
            <person name="David R.G."/>
            <person name="Delcher A.L."/>
            <person name="Delehaunty K."/>
            <person name="Do C.B."/>
            <person name="Ebling H."/>
            <person name="Edwards K."/>
            <person name="Eickbush T."/>
            <person name="Evans J.D."/>
            <person name="Filipski A."/>
            <person name="Findeiss S."/>
            <person name="Freyhult E."/>
            <person name="Fulton L."/>
            <person name="Fulton R."/>
            <person name="Garcia A.C."/>
            <person name="Gardiner A."/>
            <person name="Garfield D.A."/>
            <person name="Garvin B.E."/>
            <person name="Gibson G."/>
            <person name="Gilbert D."/>
            <person name="Gnerre S."/>
            <person name="Godfrey J."/>
            <person name="Good R."/>
            <person name="Gotea V."/>
            <person name="Gravely B."/>
            <person name="Greenberg A.J."/>
            <person name="Griffiths-Jones S."/>
            <person name="Gross S."/>
            <person name="Guigo R."/>
            <person name="Gustafson E.A."/>
            <person name="Haerty W."/>
            <person name="Hahn M.W."/>
            <person name="Halligan D.L."/>
            <person name="Halpern A.L."/>
            <person name="Halter G.M."/>
            <person name="Han M.V."/>
            <person name="Heger A."/>
            <person name="Hillier L."/>
            <person name="Hinrichs A.S."/>
            <person name="Holmes I."/>
            <person name="Hoskins R.A."/>
            <person name="Hubisz M.J."/>
            <person name="Hultmark D."/>
            <person name="Huntley M.A."/>
            <person name="Jaffe D.B."/>
            <person name="Jagadeeshan S."/>
            <person name="Jeck W.R."/>
            <person name="Johnson J."/>
            <person name="Jones C.D."/>
            <person name="Jordan W.C."/>
            <person name="Karpen G.H."/>
            <person name="Kataoka E."/>
            <person name="Keightley P.D."/>
            <person name="Kheradpour P."/>
            <person name="Kirkness E.F."/>
            <person name="Koerich L.B."/>
            <person name="Kristiansen K."/>
            <person name="Kudrna D."/>
            <person name="Kulathinal R.J."/>
            <person name="Kumar S."/>
            <person name="Kwok R."/>
            <person name="Lander E."/>
            <person name="Langley C.H."/>
            <person name="Lapoint R."/>
            <person name="Lazzaro B.P."/>
            <person name="Lee S.J."/>
            <person name="Levesque L."/>
            <person name="Li R."/>
            <person name="Lin C.F."/>
            <person name="Lin M.F."/>
            <person name="Lindblad-Toh K."/>
            <person name="Llopart A."/>
            <person name="Long M."/>
            <person name="Low L."/>
            <person name="Lozovsky E."/>
            <person name="Lu J."/>
            <person name="Luo M."/>
            <person name="Machado C.A."/>
            <person name="Makalowski W."/>
            <person name="Marzo M."/>
            <person name="Matsuda M."/>
            <person name="Matzkin L."/>
            <person name="McAllister B."/>
            <person name="McBride C.S."/>
            <person name="McKernan B."/>
            <person name="McKernan K."/>
            <person name="Mendez-Lago M."/>
            <person name="Minx P."/>
            <person name="Mollenhauer M.U."/>
            <person name="Montooth K."/>
            <person name="Mount S.M."/>
            <person name="Mu X."/>
            <person name="Myers E."/>
            <person name="Negre B."/>
            <person name="Newfeld S."/>
            <person name="Nielsen R."/>
            <person name="Noor M.A."/>
            <person name="O'Grady P."/>
            <person name="Pachter L."/>
            <person name="Papaceit M."/>
            <person name="Parisi M.J."/>
            <person name="Parisi M."/>
            <person name="Parts L."/>
            <person name="Pedersen J.S."/>
            <person name="Pesole G."/>
            <person name="Phillippy A.M."/>
            <person name="Ponting C.P."/>
            <person name="Pop M."/>
            <person name="Porcelli D."/>
            <person name="Powell J.R."/>
            <person name="Prohaska S."/>
            <person name="Pruitt K."/>
            <person name="Puig M."/>
            <person name="Quesneville H."/>
            <person name="Ram K.R."/>
            <person name="Rand D."/>
            <person name="Rasmussen M.D."/>
            <person name="Reed L.K."/>
            <person name="Reenan R."/>
            <person name="Reily A."/>
            <person name="Remington K.A."/>
            <person name="Rieger T.T."/>
            <person name="Ritchie M.G."/>
            <person name="Robin C."/>
            <person name="Rogers Y.H."/>
            <person name="Rohde C."/>
            <person name="Rozas J."/>
            <person name="Rubenfield M.J."/>
            <person name="Ruiz A."/>
            <person name="Russo S."/>
            <person name="Salzberg S.L."/>
            <person name="Sanchez-Gracia A."/>
            <person name="Saranga D.J."/>
            <person name="Sato H."/>
            <person name="Schaeffer S.W."/>
            <person name="Schatz M.C."/>
            <person name="Schlenke T."/>
            <person name="Schwartz R."/>
            <person name="Segarra C."/>
            <person name="Singh R.S."/>
            <person name="Sirot L."/>
            <person name="Sirota M."/>
            <person name="Sisneros N.B."/>
            <person name="Smith C.D."/>
            <person name="Smith T.F."/>
            <person name="Spieth J."/>
            <person name="Stage D.E."/>
            <person name="Stark A."/>
            <person name="Stephan W."/>
            <person name="Strausberg R.L."/>
            <person name="Strempel S."/>
            <person name="Sturgill D."/>
            <person name="Sutton G."/>
            <person name="Sutton G.G."/>
            <person name="Tao W."/>
            <person name="Teichmann S."/>
            <person name="Tobari Y.N."/>
            <person name="Tomimura Y."/>
            <person name="Tsolas J.M."/>
            <person name="Valente V.L."/>
            <person name="Venter E."/>
            <person name="Venter J.C."/>
            <person name="Vicario S."/>
            <person name="Vieira F.G."/>
            <person name="Vilella A.J."/>
            <person name="Villasante A."/>
            <person name="Walenz B."/>
            <person name="Wang J."/>
            <person name="Wasserman M."/>
            <person name="Watts T."/>
            <person name="Wilson D."/>
            <person name="Wilson R.K."/>
            <person name="Wing R.A."/>
            <person name="Wolfner M.F."/>
            <person name="Wong A."/>
            <person name="Wong G.K."/>
            <person name="Wu C.I."/>
            <person name="Wu G."/>
            <person name="Yamamoto D."/>
            <person name="Yang H.P."/>
            <person name="Yang S.P."/>
            <person name="Yorke J.A."/>
            <person name="Yoshida K."/>
            <person name="Zdobnov E."/>
            <person name="Zhang P."/>
            <person name="Zhang Y."/>
            <person name="Zimin A.V."/>
            <person name="Baldwin J."/>
            <person name="Abdouelleil A."/>
            <person name="Abdulkadir J."/>
            <person name="Abebe A."/>
            <person name="Abera B."/>
            <person name="Abreu J."/>
            <person name="Acer S.C."/>
            <person name="Aftuck L."/>
            <person name="Alexander A."/>
            <person name="An P."/>
            <person name="Anderson E."/>
            <person name="Anderson S."/>
            <person name="Arachi H."/>
            <person name="Azer M."/>
            <person name="Bachantsang P."/>
            <person name="Barry A."/>
            <person name="Bayul T."/>
            <person name="Berlin A."/>
            <person name="Bessette D."/>
            <person name="Bloom T."/>
            <person name="Blye J."/>
            <person name="Boguslavskiy L."/>
            <person name="Bonnet C."/>
            <person name="Boukhgalter B."/>
            <person name="Bourzgui I."/>
            <person name="Brown A."/>
            <person name="Cahill P."/>
            <person name="Channer S."/>
            <person name="Cheshatsang Y."/>
            <person name="Chuda L."/>
            <person name="Citroen M."/>
            <person name="Collymore A."/>
            <person name="Cooke P."/>
            <person name="Costello M."/>
            <person name="D'Aco K."/>
            <person name="Daza R."/>
            <person name="De Haan G."/>
            <person name="DeGray S."/>
            <person name="DeMaso C."/>
            <person name="Dhargay N."/>
            <person name="Dooley K."/>
            <person name="Dooley E."/>
            <person name="Doricent M."/>
            <person name="Dorje P."/>
            <person name="Dorjee K."/>
            <person name="Dupes A."/>
            <person name="Elong R."/>
            <person name="Falk J."/>
            <person name="Farina A."/>
            <person name="Faro S."/>
            <person name="Ferguson D."/>
            <person name="Fisher S."/>
            <person name="Foley C.D."/>
            <person name="Franke A."/>
            <person name="Friedrich D."/>
            <person name="Gadbois L."/>
            <person name="Gearin G."/>
            <person name="Gearin C.R."/>
            <person name="Giannoukos G."/>
            <person name="Goode T."/>
            <person name="Graham J."/>
            <person name="Grandbois E."/>
            <person name="Grewal S."/>
            <person name="Gyaltsen K."/>
            <person name="Hafez N."/>
            <person name="Hagos B."/>
            <person name="Hall J."/>
            <person name="Henson C."/>
            <person name="Hollinger A."/>
            <person name="Honan T."/>
            <person name="Huard M.D."/>
            <person name="Hughes L."/>
            <person name="Hurhula B."/>
            <person name="Husby M.E."/>
            <person name="Kamat A."/>
            <person name="Kanga B."/>
            <person name="Kashin S."/>
            <person name="Khazanovich D."/>
            <person name="Kisner P."/>
            <person name="Lance K."/>
            <person name="Lara M."/>
            <person name="Lee W."/>
            <person name="Lennon N."/>
            <person name="Letendre F."/>
            <person name="LeVine R."/>
            <person name="Lipovsky A."/>
            <person name="Liu X."/>
            <person name="Liu J."/>
            <person name="Liu S."/>
            <person name="Lokyitsang T."/>
            <person name="Lokyitsang Y."/>
            <person name="Lubonja R."/>
            <person name="Lui A."/>
            <person name="MacDonald P."/>
            <person name="Magnisalis V."/>
            <person name="Maru K."/>
            <person name="Matthews C."/>
            <person name="McCusker W."/>
            <person name="McDonough S."/>
            <person name="Mehta T."/>
            <person name="Meldrim J."/>
            <person name="Meneus L."/>
            <person name="Mihai O."/>
            <person name="Mihalev A."/>
            <person name="Mihova T."/>
            <person name="Mittelman R."/>
            <person name="Mlenga V."/>
            <person name="Montmayeur A."/>
            <person name="Mulrain L."/>
            <person name="Navidi A."/>
            <person name="Naylor J."/>
            <person name="Negash T."/>
            <person name="Nguyen T."/>
            <person name="Nguyen N."/>
            <person name="Nicol R."/>
            <person name="Norbu C."/>
            <person name="Norbu N."/>
            <person name="Novod N."/>
            <person name="O'Neill B."/>
            <person name="Osman S."/>
            <person name="Markiewicz E."/>
            <person name="Oyono O.L."/>
            <person name="Patti C."/>
            <person name="Phunkhang P."/>
            <person name="Pierre F."/>
            <person name="Priest M."/>
            <person name="Raghuraman S."/>
            <person name="Rege F."/>
            <person name="Reyes R."/>
            <person name="Rise C."/>
            <person name="Rogov P."/>
            <person name="Ross K."/>
            <person name="Ryan E."/>
            <person name="Settipalli S."/>
            <person name="Shea T."/>
            <person name="Sherpa N."/>
            <person name="Shi L."/>
            <person name="Shih D."/>
            <person name="Sparrow T."/>
            <person name="Spaulding J."/>
            <person name="Stalker J."/>
            <person name="Stange-Thomann N."/>
            <person name="Stavropoulos S."/>
            <person name="Stone C."/>
            <person name="Strader C."/>
            <person name="Tesfaye S."/>
            <person name="Thomson T."/>
            <person name="Thoulutsang Y."/>
            <person name="Thoulutsang D."/>
            <person name="Topham K."/>
            <person name="Topping I."/>
            <person name="Tsamla T."/>
            <person name="Vassiliev H."/>
            <person name="Vo A."/>
            <person name="Wangchuk T."/>
            <person name="Wangdi T."/>
            <person name="Weiand M."/>
            <person name="Wilkinson J."/>
            <person name="Wilson A."/>
            <person name="Yadav S."/>
            <person name="Young G."/>
            <person name="Yu Q."/>
            <person name="Zembek L."/>
            <person name="Zhong D."/>
            <person name="Zimmer A."/>
            <person name="Zwirko Z."/>
            <person name="Jaffe D.B."/>
            <person name="Alvarez P."/>
            <person name="Brockman W."/>
            <person name="Butler J."/>
            <person name="Chin C."/>
            <person name="Gnerre S."/>
            <person name="Grabherr M."/>
            <person name="Kleber M."/>
            <person name="Mauceli E."/>
            <person name="MacCallum I."/>
        </authorList>
    </citation>
    <scope>NUCLEOTIDE SEQUENCE [LARGE SCALE GENOMIC DNA]</scope>
    <source>
        <strain evidence="2">MSH-3 / Tucson 14011-0111.49</strain>
    </source>
</reference>
<accession>B4HAZ9</accession>
<keyword evidence="2" id="KW-1185">Reference proteome</keyword>
<protein>
    <submittedName>
        <fullName evidence="1">GL15074</fullName>
    </submittedName>
</protein>
<dbReference type="eggNOG" id="KOG1215">
    <property type="taxonomic scope" value="Eukaryota"/>
</dbReference>
<evidence type="ECO:0000313" key="2">
    <source>
        <dbReference type="Proteomes" id="UP000008744"/>
    </source>
</evidence>
<dbReference type="PhylomeDB" id="B4HAZ9"/>
<evidence type="ECO:0000313" key="1">
    <source>
        <dbReference type="EMBL" id="EDW37793.1"/>
    </source>
</evidence>
<sequence length="57" mass="6607">MHISQGGFVYWLDDKTGLERITVNGERRCAELQRLSQFTDISAVWTPDVKVLRITRV</sequence>
<dbReference type="EMBL" id="CH479246">
    <property type="protein sequence ID" value="EDW37793.1"/>
    <property type="molecule type" value="Genomic_DNA"/>
</dbReference>
<dbReference type="HOGENOM" id="CLU_2998638_0_0_1"/>
<dbReference type="AlphaFoldDB" id="B4HAZ9"/>
<gene>
    <name evidence="1" type="primary">Dper\GL15074</name>
    <name evidence="1" type="ORF">Dper_GL15074</name>
</gene>
<proteinExistence type="predicted"/>